<evidence type="ECO:0000313" key="2">
    <source>
        <dbReference type="EMBL" id="KAL2518906.1"/>
    </source>
</evidence>
<organism evidence="2 3">
    <name type="scientific">Abeliophyllum distichum</name>
    <dbReference type="NCBI Taxonomy" id="126358"/>
    <lineage>
        <taxon>Eukaryota</taxon>
        <taxon>Viridiplantae</taxon>
        <taxon>Streptophyta</taxon>
        <taxon>Embryophyta</taxon>
        <taxon>Tracheophyta</taxon>
        <taxon>Spermatophyta</taxon>
        <taxon>Magnoliopsida</taxon>
        <taxon>eudicotyledons</taxon>
        <taxon>Gunneridae</taxon>
        <taxon>Pentapetalae</taxon>
        <taxon>asterids</taxon>
        <taxon>lamiids</taxon>
        <taxon>Lamiales</taxon>
        <taxon>Oleaceae</taxon>
        <taxon>Forsythieae</taxon>
        <taxon>Abeliophyllum</taxon>
    </lineage>
</organism>
<dbReference type="EMBL" id="JBFOLK010000004">
    <property type="protein sequence ID" value="KAL2518906.1"/>
    <property type="molecule type" value="Genomic_DNA"/>
</dbReference>
<feature type="region of interest" description="Disordered" evidence="1">
    <location>
        <begin position="1"/>
        <end position="24"/>
    </location>
</feature>
<dbReference type="Proteomes" id="UP001604336">
    <property type="component" value="Unassembled WGS sequence"/>
</dbReference>
<accession>A0ABD1U1N3</accession>
<evidence type="ECO:0000256" key="1">
    <source>
        <dbReference type="SAM" id="MobiDB-lite"/>
    </source>
</evidence>
<proteinExistence type="predicted"/>
<protein>
    <submittedName>
        <fullName evidence="2">Potassium channel AKT1-like</fullName>
    </submittedName>
</protein>
<sequence>MKAPPGAPPLAHNFPAMETPPTTTPSLVPISLAPSSAPHLNSLVCGPNLLWGQPSWVSTPTLAEKPPLSLEQRLEDMMGHKIAEAMSKKCRGMGIFPSPLGLATPKNRARVVLGCPVWGDATKNLVLLPGFLQELWDIRNLDSILPKL</sequence>
<evidence type="ECO:0000313" key="3">
    <source>
        <dbReference type="Proteomes" id="UP001604336"/>
    </source>
</evidence>
<keyword evidence="3" id="KW-1185">Reference proteome</keyword>
<reference evidence="3" key="1">
    <citation type="submission" date="2024-07" db="EMBL/GenBank/DDBJ databases">
        <title>Two chromosome-level genome assemblies of Korean endemic species Abeliophyllum distichum and Forsythia ovata (Oleaceae).</title>
        <authorList>
            <person name="Jang H."/>
        </authorList>
    </citation>
    <scope>NUCLEOTIDE SEQUENCE [LARGE SCALE GENOMIC DNA]</scope>
</reference>
<dbReference type="AlphaFoldDB" id="A0ABD1U1N3"/>
<name>A0ABD1U1N3_9LAMI</name>
<gene>
    <name evidence="2" type="ORF">Adt_15153</name>
</gene>
<comment type="caution">
    <text evidence="2">The sequence shown here is derived from an EMBL/GenBank/DDBJ whole genome shotgun (WGS) entry which is preliminary data.</text>
</comment>